<evidence type="ECO:0000313" key="2">
    <source>
        <dbReference type="Proteomes" id="UP001066276"/>
    </source>
</evidence>
<organism evidence="1 2">
    <name type="scientific">Pleurodeles waltl</name>
    <name type="common">Iberian ribbed newt</name>
    <dbReference type="NCBI Taxonomy" id="8319"/>
    <lineage>
        <taxon>Eukaryota</taxon>
        <taxon>Metazoa</taxon>
        <taxon>Chordata</taxon>
        <taxon>Craniata</taxon>
        <taxon>Vertebrata</taxon>
        <taxon>Euteleostomi</taxon>
        <taxon>Amphibia</taxon>
        <taxon>Batrachia</taxon>
        <taxon>Caudata</taxon>
        <taxon>Salamandroidea</taxon>
        <taxon>Salamandridae</taxon>
        <taxon>Pleurodelinae</taxon>
        <taxon>Pleurodeles</taxon>
    </lineage>
</organism>
<dbReference type="EMBL" id="JANPWB010000012">
    <property type="protein sequence ID" value="KAJ1111816.1"/>
    <property type="molecule type" value="Genomic_DNA"/>
</dbReference>
<protein>
    <submittedName>
        <fullName evidence="1">Uncharacterized protein</fullName>
    </submittedName>
</protein>
<proteinExistence type="predicted"/>
<evidence type="ECO:0000313" key="1">
    <source>
        <dbReference type="EMBL" id="KAJ1111816.1"/>
    </source>
</evidence>
<keyword evidence="2" id="KW-1185">Reference proteome</keyword>
<dbReference type="AlphaFoldDB" id="A0AAV7N6Y2"/>
<accession>A0AAV7N6Y2</accession>
<sequence>MTRAVMEEVEQFTPCSAQACRPAHWVVRLLRSSVCVTHSHPVRELRAVVMTRPAMEELGQFTPALPEACRPAHWVELLLRSSVCVTHSHPVRELRAVMTRPVMEELGQFTPCSARGLQTSSTAGCAPATELSVCYSLTPCP</sequence>
<gene>
    <name evidence="1" type="ORF">NDU88_000089</name>
</gene>
<reference evidence="1" key="1">
    <citation type="journal article" date="2022" name="bioRxiv">
        <title>Sequencing and chromosome-scale assembly of the giantPleurodeles waltlgenome.</title>
        <authorList>
            <person name="Brown T."/>
            <person name="Elewa A."/>
            <person name="Iarovenko S."/>
            <person name="Subramanian E."/>
            <person name="Araus A.J."/>
            <person name="Petzold A."/>
            <person name="Susuki M."/>
            <person name="Suzuki K.-i.T."/>
            <person name="Hayashi T."/>
            <person name="Toyoda A."/>
            <person name="Oliveira C."/>
            <person name="Osipova E."/>
            <person name="Leigh N.D."/>
            <person name="Simon A."/>
            <person name="Yun M.H."/>
        </authorList>
    </citation>
    <scope>NUCLEOTIDE SEQUENCE</scope>
    <source>
        <strain evidence="1">20211129_DDA</strain>
        <tissue evidence="1">Liver</tissue>
    </source>
</reference>
<name>A0AAV7N6Y2_PLEWA</name>
<comment type="caution">
    <text evidence="1">The sequence shown here is derived from an EMBL/GenBank/DDBJ whole genome shotgun (WGS) entry which is preliminary data.</text>
</comment>
<dbReference type="Proteomes" id="UP001066276">
    <property type="component" value="Chromosome 8"/>
</dbReference>